<evidence type="ECO:0000313" key="3">
    <source>
        <dbReference type="EMBL" id="KAF7701310.1"/>
    </source>
</evidence>
<dbReference type="EMBL" id="JABFDY010000011">
    <property type="protein sequence ID" value="KAF7701310.1"/>
    <property type="molecule type" value="Genomic_DNA"/>
</dbReference>
<dbReference type="PANTHER" id="PTHR23322:SF93">
    <property type="entry name" value="UBX DOMAIN-CONTAINING PROTEIN 8"/>
    <property type="match status" value="1"/>
</dbReference>
<feature type="region of interest" description="Disordered" evidence="1">
    <location>
        <begin position="61"/>
        <end position="85"/>
    </location>
</feature>
<evidence type="ECO:0000259" key="2">
    <source>
        <dbReference type="PROSITE" id="PS50033"/>
    </source>
</evidence>
<keyword evidence="4" id="KW-1185">Reference proteome</keyword>
<dbReference type="InterPro" id="IPR050730">
    <property type="entry name" value="UBX_domain-protein"/>
</dbReference>
<name>A0A8T0B9P8_SILME</name>
<dbReference type="Proteomes" id="UP000606274">
    <property type="component" value="Unassembled WGS sequence"/>
</dbReference>
<protein>
    <recommendedName>
        <fullName evidence="2">UBX domain-containing protein</fullName>
    </recommendedName>
</protein>
<dbReference type="InterPro" id="IPR001012">
    <property type="entry name" value="UBX_dom"/>
</dbReference>
<dbReference type="AlphaFoldDB" id="A0A8T0B9P8"/>
<dbReference type="PANTHER" id="PTHR23322">
    <property type="entry name" value="FAS-ASSOCIATED PROTEIN"/>
    <property type="match status" value="1"/>
</dbReference>
<reference evidence="3" key="1">
    <citation type="submission" date="2020-08" db="EMBL/GenBank/DDBJ databases">
        <title>Chromosome-level assembly of Southern catfish (Silurus meridionalis) provides insights into visual adaptation to the nocturnal and benthic lifestyles.</title>
        <authorList>
            <person name="Zhang Y."/>
            <person name="Wang D."/>
            <person name="Peng Z."/>
        </authorList>
    </citation>
    <scope>NUCLEOTIDE SEQUENCE</scope>
    <source>
        <strain evidence="3">SWU-2019-XX</strain>
        <tissue evidence="3">Muscle</tissue>
    </source>
</reference>
<dbReference type="GO" id="GO:0043130">
    <property type="term" value="F:ubiquitin binding"/>
    <property type="evidence" value="ECO:0007669"/>
    <property type="project" value="TreeGrafter"/>
</dbReference>
<comment type="caution">
    <text evidence="3">The sequence shown here is derived from an EMBL/GenBank/DDBJ whole genome shotgun (WGS) entry which is preliminary data.</text>
</comment>
<evidence type="ECO:0000256" key="1">
    <source>
        <dbReference type="SAM" id="MobiDB-lite"/>
    </source>
</evidence>
<gene>
    <name evidence="3" type="ORF">HF521_002475</name>
</gene>
<organism evidence="3 4">
    <name type="scientific">Silurus meridionalis</name>
    <name type="common">Southern catfish</name>
    <name type="synonym">Silurus soldatovi meridionalis</name>
    <dbReference type="NCBI Taxonomy" id="175797"/>
    <lineage>
        <taxon>Eukaryota</taxon>
        <taxon>Metazoa</taxon>
        <taxon>Chordata</taxon>
        <taxon>Craniata</taxon>
        <taxon>Vertebrata</taxon>
        <taxon>Euteleostomi</taxon>
        <taxon>Actinopterygii</taxon>
        <taxon>Neopterygii</taxon>
        <taxon>Teleostei</taxon>
        <taxon>Ostariophysi</taxon>
        <taxon>Siluriformes</taxon>
        <taxon>Siluridae</taxon>
        <taxon>Silurus</taxon>
    </lineage>
</organism>
<dbReference type="SUPFAM" id="SSF54236">
    <property type="entry name" value="Ubiquitin-like"/>
    <property type="match status" value="1"/>
</dbReference>
<dbReference type="Gene3D" id="3.10.20.90">
    <property type="entry name" value="Phosphatidylinositol 3-kinase Catalytic Subunit, Chain A, domain 1"/>
    <property type="match status" value="1"/>
</dbReference>
<feature type="domain" description="UBX" evidence="2">
    <location>
        <begin position="111"/>
        <end position="187"/>
    </location>
</feature>
<dbReference type="InterPro" id="IPR029071">
    <property type="entry name" value="Ubiquitin-like_domsf"/>
</dbReference>
<dbReference type="Pfam" id="PF00789">
    <property type="entry name" value="UBX"/>
    <property type="match status" value="1"/>
</dbReference>
<sequence>MRARREQQNQHSVKSDEFLEAVVKPRQETVLRKKEEDFYRITGQRWKLSQGFTLGGEEQTIANTEGDDETPSQRAARNRKELETQNPAAVQTLQSPKEKKIIILPDEPSEDADGVVKIALRCPSGRTVRRRFLKTCRSTVLLDWLNKSGYSPTLYALYTSYPRSPLHTQTELSLEDVGIITHTILNVEEKDYSN</sequence>
<proteinExistence type="predicted"/>
<accession>A0A8T0B9P8</accession>
<dbReference type="PROSITE" id="PS50033">
    <property type="entry name" value="UBX"/>
    <property type="match status" value="1"/>
</dbReference>
<evidence type="ECO:0000313" key="4">
    <source>
        <dbReference type="Proteomes" id="UP000606274"/>
    </source>
</evidence>